<name>A0A2S7SXX0_9BACT</name>
<keyword evidence="3" id="KW-1185">Reference proteome</keyword>
<dbReference type="Pfam" id="PF11950">
    <property type="entry name" value="DUF3467"/>
    <property type="match status" value="1"/>
</dbReference>
<feature type="region of interest" description="Disordered" evidence="1">
    <location>
        <begin position="83"/>
        <end position="104"/>
    </location>
</feature>
<evidence type="ECO:0000313" key="2">
    <source>
        <dbReference type="EMBL" id="PQJ11435.1"/>
    </source>
</evidence>
<feature type="compositionally biased region" description="Polar residues" evidence="1">
    <location>
        <begin position="83"/>
        <end position="94"/>
    </location>
</feature>
<dbReference type="Proteomes" id="UP000239872">
    <property type="component" value="Unassembled WGS sequence"/>
</dbReference>
<dbReference type="AlphaFoldDB" id="A0A2S7SXX0"/>
<sequence>MQDQQVPEQQLNIELTEEMADGTYANLAIITHSFAEFVIDFVNVMPNVPKAKVKSRIVMTPQHAKRLMKALIDNVKRYEAQNGNIKEQEQQNMPFNFGPPTAQA</sequence>
<protein>
    <submittedName>
        <fullName evidence="2">DUF3467 domain-containing protein</fullName>
    </submittedName>
</protein>
<organism evidence="2 3">
    <name type="scientific">Flavipsychrobacter stenotrophus</name>
    <dbReference type="NCBI Taxonomy" id="2077091"/>
    <lineage>
        <taxon>Bacteria</taxon>
        <taxon>Pseudomonadati</taxon>
        <taxon>Bacteroidota</taxon>
        <taxon>Chitinophagia</taxon>
        <taxon>Chitinophagales</taxon>
        <taxon>Chitinophagaceae</taxon>
        <taxon>Flavipsychrobacter</taxon>
    </lineage>
</organism>
<gene>
    <name evidence="2" type="ORF">CJD36_006430</name>
</gene>
<dbReference type="EMBL" id="PPSL01000002">
    <property type="protein sequence ID" value="PQJ11435.1"/>
    <property type="molecule type" value="Genomic_DNA"/>
</dbReference>
<dbReference type="InterPro" id="IPR021857">
    <property type="entry name" value="DUF3467"/>
</dbReference>
<comment type="caution">
    <text evidence="2">The sequence shown here is derived from an EMBL/GenBank/DDBJ whole genome shotgun (WGS) entry which is preliminary data.</text>
</comment>
<accession>A0A2S7SXX0</accession>
<dbReference type="OrthoDB" id="9813817at2"/>
<evidence type="ECO:0000256" key="1">
    <source>
        <dbReference type="SAM" id="MobiDB-lite"/>
    </source>
</evidence>
<reference evidence="2 3" key="1">
    <citation type="submission" date="2018-01" db="EMBL/GenBank/DDBJ databases">
        <title>A novel member of the phylum Bacteroidetes isolated from glacier ice.</title>
        <authorList>
            <person name="Liu Q."/>
            <person name="Xin Y.-H."/>
        </authorList>
    </citation>
    <scope>NUCLEOTIDE SEQUENCE [LARGE SCALE GENOMIC DNA]</scope>
    <source>
        <strain evidence="2 3">RB1R16</strain>
    </source>
</reference>
<dbReference type="RefSeq" id="WP_105038314.1">
    <property type="nucleotide sequence ID" value="NZ_PPSL01000002.1"/>
</dbReference>
<evidence type="ECO:0000313" key="3">
    <source>
        <dbReference type="Proteomes" id="UP000239872"/>
    </source>
</evidence>
<proteinExistence type="predicted"/>